<evidence type="ECO:0000313" key="1">
    <source>
        <dbReference type="EMBL" id="KAK0160486.1"/>
    </source>
</evidence>
<keyword evidence="2" id="KW-1185">Reference proteome</keyword>
<reference evidence="1" key="2">
    <citation type="submission" date="2023-03" db="EMBL/GenBank/DDBJ databases">
        <authorList>
            <person name="Inwood S.N."/>
            <person name="Skelly J.G."/>
            <person name="Guhlin J."/>
            <person name="Harrop T.W.R."/>
            <person name="Goldson S.G."/>
            <person name="Dearden P.K."/>
        </authorList>
    </citation>
    <scope>NUCLEOTIDE SEQUENCE</scope>
    <source>
        <strain evidence="1">Irish</strain>
        <tissue evidence="1">Whole body</tissue>
    </source>
</reference>
<dbReference type="AlphaFoldDB" id="A0AA39F0X3"/>
<gene>
    <name evidence="1" type="ORF">PV328_007893</name>
</gene>
<protein>
    <submittedName>
        <fullName evidence="1">Uncharacterized protein</fullName>
    </submittedName>
</protein>
<sequence length="103" mass="12294">MGLDYDLLELRNEERQLTEWIWIIVDILDSSAHEKDSRRKKGKTRNWWEAREELGTCERSGDVYFDYCGICWMMEGKWGMDHPSGDPFGVFWENSSAIYDIYD</sequence>
<accession>A0AA39F0X3</accession>
<reference evidence="1" key="1">
    <citation type="journal article" date="2023" name="bioRxiv">
        <title>Scaffold-level genome assemblies of two parasitoid biocontrol wasps reveal the parthenogenesis mechanism and an associated novel virus.</title>
        <authorList>
            <person name="Inwood S."/>
            <person name="Skelly J."/>
            <person name="Guhlin J."/>
            <person name="Harrop T."/>
            <person name="Goldson S."/>
            <person name="Dearden P."/>
        </authorList>
    </citation>
    <scope>NUCLEOTIDE SEQUENCE</scope>
    <source>
        <strain evidence="1">Irish</strain>
        <tissue evidence="1">Whole body</tissue>
    </source>
</reference>
<dbReference type="EMBL" id="JAQQBS010001423">
    <property type="protein sequence ID" value="KAK0160486.1"/>
    <property type="molecule type" value="Genomic_DNA"/>
</dbReference>
<dbReference type="Proteomes" id="UP001168990">
    <property type="component" value="Unassembled WGS sequence"/>
</dbReference>
<proteinExistence type="predicted"/>
<evidence type="ECO:0000313" key="2">
    <source>
        <dbReference type="Proteomes" id="UP001168990"/>
    </source>
</evidence>
<comment type="caution">
    <text evidence="1">The sequence shown here is derived from an EMBL/GenBank/DDBJ whole genome shotgun (WGS) entry which is preliminary data.</text>
</comment>
<organism evidence="1 2">
    <name type="scientific">Microctonus aethiopoides</name>
    <dbReference type="NCBI Taxonomy" id="144406"/>
    <lineage>
        <taxon>Eukaryota</taxon>
        <taxon>Metazoa</taxon>
        <taxon>Ecdysozoa</taxon>
        <taxon>Arthropoda</taxon>
        <taxon>Hexapoda</taxon>
        <taxon>Insecta</taxon>
        <taxon>Pterygota</taxon>
        <taxon>Neoptera</taxon>
        <taxon>Endopterygota</taxon>
        <taxon>Hymenoptera</taxon>
        <taxon>Apocrita</taxon>
        <taxon>Ichneumonoidea</taxon>
        <taxon>Braconidae</taxon>
        <taxon>Euphorinae</taxon>
        <taxon>Microctonus</taxon>
    </lineage>
</organism>
<name>A0AA39F0X3_9HYME</name>